<proteinExistence type="predicted"/>
<comment type="caution">
    <text evidence="2">The sequence shown here is derived from an EMBL/GenBank/DDBJ whole genome shotgun (WGS) entry which is preliminary data.</text>
</comment>
<protein>
    <submittedName>
        <fullName evidence="2">25159_t:CDS:1</fullName>
    </submittedName>
</protein>
<keyword evidence="1" id="KW-1133">Transmembrane helix</keyword>
<reference evidence="2" key="1">
    <citation type="submission" date="2021-06" db="EMBL/GenBank/DDBJ databases">
        <authorList>
            <person name="Kallberg Y."/>
            <person name="Tangrot J."/>
            <person name="Rosling A."/>
        </authorList>
    </citation>
    <scope>NUCLEOTIDE SEQUENCE</scope>
    <source>
        <strain evidence="2">MA453B</strain>
    </source>
</reference>
<keyword evidence="3" id="KW-1185">Reference proteome</keyword>
<dbReference type="Proteomes" id="UP000789405">
    <property type="component" value="Unassembled WGS sequence"/>
</dbReference>
<feature type="transmembrane region" description="Helical" evidence="1">
    <location>
        <begin position="172"/>
        <end position="191"/>
    </location>
</feature>
<dbReference type="OrthoDB" id="2416917at2759"/>
<feature type="transmembrane region" description="Helical" evidence="1">
    <location>
        <begin position="42"/>
        <end position="64"/>
    </location>
</feature>
<gene>
    <name evidence="2" type="ORF">DERYTH_LOCUS22737</name>
</gene>
<sequence>SGSCEILGYITAIVDFIHRTSLASFLLWRLKKINQVDENRMLDNVISIMLLLTRTLFQFSQVLFLQPRTTLNSGKEFQVTCNSAFYENRIAVLGFINTDFVIEIFVAFRFFQILLKGKYLHRDNSFNSFILNNSDKVINAVLFWFIIWVILAAFLDIVSILDTLNVVEPNKFISRTLNLVVCVAMSCVITLDREIIKAYSRCENSI</sequence>
<organism evidence="2 3">
    <name type="scientific">Dentiscutata erythropus</name>
    <dbReference type="NCBI Taxonomy" id="1348616"/>
    <lineage>
        <taxon>Eukaryota</taxon>
        <taxon>Fungi</taxon>
        <taxon>Fungi incertae sedis</taxon>
        <taxon>Mucoromycota</taxon>
        <taxon>Glomeromycotina</taxon>
        <taxon>Glomeromycetes</taxon>
        <taxon>Diversisporales</taxon>
        <taxon>Gigasporaceae</taxon>
        <taxon>Dentiscutata</taxon>
    </lineage>
</organism>
<evidence type="ECO:0000256" key="1">
    <source>
        <dbReference type="SAM" id="Phobius"/>
    </source>
</evidence>
<accession>A0A9N9JUD3</accession>
<feature type="transmembrane region" description="Helical" evidence="1">
    <location>
        <begin position="90"/>
        <end position="115"/>
    </location>
</feature>
<feature type="transmembrane region" description="Helical" evidence="1">
    <location>
        <begin position="6"/>
        <end position="30"/>
    </location>
</feature>
<feature type="transmembrane region" description="Helical" evidence="1">
    <location>
        <begin position="136"/>
        <end position="160"/>
    </location>
</feature>
<dbReference type="AlphaFoldDB" id="A0A9N9JUD3"/>
<evidence type="ECO:0000313" key="3">
    <source>
        <dbReference type="Proteomes" id="UP000789405"/>
    </source>
</evidence>
<feature type="non-terminal residue" evidence="2">
    <location>
        <position position="206"/>
    </location>
</feature>
<evidence type="ECO:0000313" key="2">
    <source>
        <dbReference type="EMBL" id="CAG8797750.1"/>
    </source>
</evidence>
<keyword evidence="1" id="KW-0812">Transmembrane</keyword>
<name>A0A9N9JUD3_9GLOM</name>
<keyword evidence="1" id="KW-0472">Membrane</keyword>
<dbReference type="EMBL" id="CAJVPY010032414">
    <property type="protein sequence ID" value="CAG8797750.1"/>
    <property type="molecule type" value="Genomic_DNA"/>
</dbReference>